<comment type="caution">
    <text evidence="3">The sequence shown here is derived from an EMBL/GenBank/DDBJ whole genome shotgun (WGS) entry which is preliminary data.</text>
</comment>
<dbReference type="AlphaFoldDB" id="A0A2V2N5X0"/>
<dbReference type="SMART" id="SM00448">
    <property type="entry name" value="REC"/>
    <property type="match status" value="1"/>
</dbReference>
<dbReference type="InterPro" id="IPR003661">
    <property type="entry name" value="HisK_dim/P_dom"/>
</dbReference>
<dbReference type="Gene3D" id="3.40.50.2300">
    <property type="match status" value="1"/>
</dbReference>
<name>A0A2V2N5X0_9EURY</name>
<evidence type="ECO:0000313" key="3">
    <source>
        <dbReference type="EMBL" id="PWR75484.1"/>
    </source>
</evidence>
<dbReference type="EMBL" id="QGMZ01000010">
    <property type="protein sequence ID" value="PWR75484.1"/>
    <property type="molecule type" value="Genomic_DNA"/>
</dbReference>
<dbReference type="InterPro" id="IPR035965">
    <property type="entry name" value="PAS-like_dom_sf"/>
</dbReference>
<evidence type="ECO:0000259" key="2">
    <source>
        <dbReference type="PROSITE" id="PS50110"/>
    </source>
</evidence>
<dbReference type="CDD" id="cd17534">
    <property type="entry name" value="REC_DC-like"/>
    <property type="match status" value="1"/>
</dbReference>
<evidence type="ECO:0000313" key="4">
    <source>
        <dbReference type="Proteomes" id="UP000245934"/>
    </source>
</evidence>
<dbReference type="InterPro" id="IPR001789">
    <property type="entry name" value="Sig_transdc_resp-reg_receiver"/>
</dbReference>
<reference evidence="3 4" key="1">
    <citation type="submission" date="2018-05" db="EMBL/GenBank/DDBJ databases">
        <title>Draft genome of Methanospirillum stamsii Pt1.</title>
        <authorList>
            <person name="Dueholm M.S."/>
            <person name="Nielsen P.H."/>
            <person name="Bakmann L.F."/>
            <person name="Otzen D.E."/>
        </authorList>
    </citation>
    <scope>NUCLEOTIDE SEQUENCE [LARGE SCALE GENOMIC DNA]</scope>
    <source>
        <strain evidence="3 4">Pt1</strain>
    </source>
</reference>
<dbReference type="OrthoDB" id="8127at2157"/>
<dbReference type="Gene3D" id="3.30.450.20">
    <property type="entry name" value="PAS domain"/>
    <property type="match status" value="1"/>
</dbReference>
<dbReference type="PANTHER" id="PTHR43228:SF6">
    <property type="entry name" value="RESPONSE REGULATOR RECEIVER"/>
    <property type="match status" value="1"/>
</dbReference>
<dbReference type="RefSeq" id="WP_109940003.1">
    <property type="nucleotide sequence ID" value="NZ_CP176366.1"/>
</dbReference>
<dbReference type="PANTHER" id="PTHR43228">
    <property type="entry name" value="TWO-COMPONENT RESPONSE REGULATOR"/>
    <property type="match status" value="1"/>
</dbReference>
<dbReference type="GeneID" id="97609586"/>
<organism evidence="3 4">
    <name type="scientific">Methanospirillum stamsii</name>
    <dbReference type="NCBI Taxonomy" id="1277351"/>
    <lineage>
        <taxon>Archaea</taxon>
        <taxon>Methanobacteriati</taxon>
        <taxon>Methanobacteriota</taxon>
        <taxon>Stenosarchaea group</taxon>
        <taxon>Methanomicrobia</taxon>
        <taxon>Methanomicrobiales</taxon>
        <taxon>Methanospirillaceae</taxon>
        <taxon>Methanospirillum</taxon>
    </lineage>
</organism>
<dbReference type="CDD" id="cd00082">
    <property type="entry name" value="HisKA"/>
    <property type="match status" value="1"/>
</dbReference>
<dbReference type="InterPro" id="IPR052048">
    <property type="entry name" value="ST_Response_Regulator"/>
</dbReference>
<proteinExistence type="predicted"/>
<dbReference type="SUPFAM" id="SSF55785">
    <property type="entry name" value="PYP-like sensor domain (PAS domain)"/>
    <property type="match status" value="1"/>
</dbReference>
<keyword evidence="4" id="KW-1185">Reference proteome</keyword>
<protein>
    <recommendedName>
        <fullName evidence="2">Response regulatory domain-containing protein</fullName>
    </recommendedName>
</protein>
<accession>A0A2V2N5X0</accession>
<dbReference type="InterPro" id="IPR011006">
    <property type="entry name" value="CheY-like_superfamily"/>
</dbReference>
<feature type="modified residue" description="4-aspartylphosphate" evidence="1">
    <location>
        <position position="56"/>
    </location>
</feature>
<dbReference type="GO" id="GO:0000155">
    <property type="term" value="F:phosphorelay sensor kinase activity"/>
    <property type="evidence" value="ECO:0007669"/>
    <property type="project" value="InterPro"/>
</dbReference>
<dbReference type="Pfam" id="PF00072">
    <property type="entry name" value="Response_reg"/>
    <property type="match status" value="1"/>
</dbReference>
<dbReference type="SUPFAM" id="SSF52172">
    <property type="entry name" value="CheY-like"/>
    <property type="match status" value="1"/>
</dbReference>
<keyword evidence="1" id="KW-0597">Phosphoprotein</keyword>
<dbReference type="PROSITE" id="PS50110">
    <property type="entry name" value="RESPONSE_REGULATORY"/>
    <property type="match status" value="1"/>
</dbReference>
<feature type="domain" description="Response regulatory" evidence="2">
    <location>
        <begin position="6"/>
        <end position="121"/>
    </location>
</feature>
<sequence>MKEHEKVLVVEDEFVTGLEIRARLEDLGYDVPDILDNGEDAVKKVGELHPDIMIMDITLKGEMTGIEAADIIRKKYYIPVIYLTAHSDEATVQKAIHSEPFGYLIKPLEERALHTTIRMALYKHAMDKALVESEKRYRAIAELSENIIFILNPDYSVAYLNSFGKDYFHVPDMTAAPDMHAIFPPDLLTTLEEQAKTVFEFGGSLRVTHSFTYQEEEVWLDSTIVPVMADDGGEGVNGVIQVVGQINDISSMVRIEKEIRNKGIEQIEQNMEQFLILNDQIRNPLAIIASLASMSESKENNDILDQVKRIDNLVNQLDKGWIQSDAVRNFLLKHYKMGKKD</sequence>
<dbReference type="Proteomes" id="UP000245934">
    <property type="component" value="Unassembled WGS sequence"/>
</dbReference>
<gene>
    <name evidence="3" type="ORF">DLD82_04980</name>
</gene>
<evidence type="ECO:0000256" key="1">
    <source>
        <dbReference type="PROSITE-ProRule" id="PRU00169"/>
    </source>
</evidence>